<accession>A0A9W8NV72</accession>
<name>A0A9W8NV72_9AGAR</name>
<reference evidence="2 3" key="1">
    <citation type="journal article" date="2023" name="Proc. Natl. Acad. Sci. U.S.A.">
        <title>A global phylogenomic analysis of the shiitake genus Lentinula.</title>
        <authorList>
            <person name="Sierra-Patev S."/>
            <person name="Min B."/>
            <person name="Naranjo-Ortiz M."/>
            <person name="Looney B."/>
            <person name="Konkel Z."/>
            <person name="Slot J.C."/>
            <person name="Sakamoto Y."/>
            <person name="Steenwyk J.L."/>
            <person name="Rokas A."/>
            <person name="Carro J."/>
            <person name="Camarero S."/>
            <person name="Ferreira P."/>
            <person name="Molpeceres G."/>
            <person name="Ruiz-Duenas F.J."/>
            <person name="Serrano A."/>
            <person name="Henrissat B."/>
            <person name="Drula E."/>
            <person name="Hughes K.W."/>
            <person name="Mata J.L."/>
            <person name="Ishikawa N.K."/>
            <person name="Vargas-Isla R."/>
            <person name="Ushijima S."/>
            <person name="Smith C.A."/>
            <person name="Donoghue J."/>
            <person name="Ahrendt S."/>
            <person name="Andreopoulos W."/>
            <person name="He G."/>
            <person name="LaButti K."/>
            <person name="Lipzen A."/>
            <person name="Ng V."/>
            <person name="Riley R."/>
            <person name="Sandor L."/>
            <person name="Barry K."/>
            <person name="Martinez A.T."/>
            <person name="Xiao Y."/>
            <person name="Gibbons J.G."/>
            <person name="Terashima K."/>
            <person name="Grigoriev I.V."/>
            <person name="Hibbett D."/>
        </authorList>
    </citation>
    <scope>NUCLEOTIDE SEQUENCE [LARGE SCALE GENOMIC DNA]</scope>
    <source>
        <strain evidence="2 3">TFB7810</strain>
    </source>
</reference>
<feature type="compositionally biased region" description="Acidic residues" evidence="1">
    <location>
        <begin position="329"/>
        <end position="342"/>
    </location>
</feature>
<comment type="caution">
    <text evidence="2">The sequence shown here is derived from an EMBL/GenBank/DDBJ whole genome shotgun (WGS) entry which is preliminary data.</text>
</comment>
<organism evidence="2 3">
    <name type="scientific">Lentinula detonsa</name>
    <dbReference type="NCBI Taxonomy" id="2804962"/>
    <lineage>
        <taxon>Eukaryota</taxon>
        <taxon>Fungi</taxon>
        <taxon>Dikarya</taxon>
        <taxon>Basidiomycota</taxon>
        <taxon>Agaricomycotina</taxon>
        <taxon>Agaricomycetes</taxon>
        <taxon>Agaricomycetidae</taxon>
        <taxon>Agaricales</taxon>
        <taxon>Marasmiineae</taxon>
        <taxon>Omphalotaceae</taxon>
        <taxon>Lentinula</taxon>
    </lineage>
</organism>
<dbReference type="EMBL" id="JANVFU010000012">
    <property type="protein sequence ID" value="KAJ3741496.1"/>
    <property type="molecule type" value="Genomic_DNA"/>
</dbReference>
<evidence type="ECO:0000313" key="3">
    <source>
        <dbReference type="Proteomes" id="UP001142393"/>
    </source>
</evidence>
<feature type="region of interest" description="Disordered" evidence="1">
    <location>
        <begin position="317"/>
        <end position="357"/>
    </location>
</feature>
<evidence type="ECO:0000256" key="1">
    <source>
        <dbReference type="SAM" id="MobiDB-lite"/>
    </source>
</evidence>
<sequence>MRSLPKFVRALPVIASGVYPELIFIRLQKTIPKNHTFVAYTNLFLTSIPAKRVQNELHARALHRDPIMYGMIPGLTKHGDLGAFALIEEHFEKIMKYVAKKNWDAVYVLLDGFIIYIHRPCPAPTDTSGIEREHGLLRLHGACLMTMFRELDKQGRLNTQNFPGLEYFLRYTIQWIEHAKDRLVGIFHLGSDILPHLDVCKAIAYRLFKNQTVEDLNLHLTRIREWVQWLEPRVTEDDHDYAGTKVWVQDCLIREWPWLLLGVKPWYLEGRDHDVSKKGLELNLEEEWNTFSDYRKENPLVPPKGLSWEFKDWSEEEREAHRGETVYEPSDEEEGDDDDSSDTESMGWGMERSFWKM</sequence>
<evidence type="ECO:0000313" key="2">
    <source>
        <dbReference type="EMBL" id="KAJ3741496.1"/>
    </source>
</evidence>
<gene>
    <name evidence="2" type="ORF">DFH05DRAFT_1528345</name>
</gene>
<dbReference type="AlphaFoldDB" id="A0A9W8NV72"/>
<protein>
    <submittedName>
        <fullName evidence="2">Uncharacterized protein</fullName>
    </submittedName>
</protein>
<dbReference type="Proteomes" id="UP001142393">
    <property type="component" value="Unassembled WGS sequence"/>
</dbReference>
<proteinExistence type="predicted"/>
<keyword evidence="3" id="KW-1185">Reference proteome</keyword>